<accession>A0A1J4N0Q2</accession>
<dbReference type="OrthoDB" id="2987348at2"/>
<organism evidence="3 4">
    <name type="scientific">Nocardioides luteus</name>
    <dbReference type="NCBI Taxonomy" id="1844"/>
    <lineage>
        <taxon>Bacteria</taxon>
        <taxon>Bacillati</taxon>
        <taxon>Actinomycetota</taxon>
        <taxon>Actinomycetes</taxon>
        <taxon>Propionibacteriales</taxon>
        <taxon>Nocardioidaceae</taxon>
        <taxon>Nocardioides</taxon>
    </lineage>
</organism>
<evidence type="ECO:0000259" key="2">
    <source>
        <dbReference type="Pfam" id="PF00561"/>
    </source>
</evidence>
<reference evidence="3" key="1">
    <citation type="submission" date="2016-10" db="EMBL/GenBank/DDBJ databases">
        <title>Draft Genome Sequence of Nocardioides luteus Strain BAFB, an Alkane-Degrading Bacterium Isolated from JP-7 Polluted Soil.</title>
        <authorList>
            <person name="Brown L."/>
            <person name="Ruiz O.N."/>
            <person name="Gunasekera T."/>
        </authorList>
    </citation>
    <scope>NUCLEOTIDE SEQUENCE [LARGE SCALE GENOMIC DNA]</scope>
    <source>
        <strain evidence="3">BAFB</strain>
    </source>
</reference>
<sequence length="304" mass="32836">MGRIVSRRLERRPTSLAGVSRLYVTTSDGLRLAVTDFGSPGDARPTLVCVHGYPDNASVWLPLVRILGSDLRIVTYDVRGHGSSQAPAAREGYLIEQLNADLQSVIDAVSPSAPVHLLGHDWGSTQTWEAVAGNVPSERIATFTSISGPSLDQTGAWLRTPGRTARGVLERLKQGAGSTYIGFFQAPLVPELAWRSGVLDRIVGGSAVDRTRADRINGLELYRANAIARMGRPQPRPVTVPVQVIAPVGDAYVSRALAAEAPAPYVADLTVREVDGSHWVVADHPERVAPLVRDFVLARNHPRR</sequence>
<dbReference type="SUPFAM" id="SSF53474">
    <property type="entry name" value="alpha/beta-Hydrolases"/>
    <property type="match status" value="1"/>
</dbReference>
<name>A0A1J4N0Q2_9ACTN</name>
<dbReference type="STRING" id="1844.UG56_022260"/>
<evidence type="ECO:0000313" key="3">
    <source>
        <dbReference type="EMBL" id="OIJ24519.1"/>
    </source>
</evidence>
<gene>
    <name evidence="3" type="ORF">UG56_022260</name>
</gene>
<dbReference type="Proteomes" id="UP000033772">
    <property type="component" value="Unassembled WGS sequence"/>
</dbReference>
<dbReference type="InterPro" id="IPR000639">
    <property type="entry name" value="Epox_hydrolase-like"/>
</dbReference>
<keyword evidence="1" id="KW-0378">Hydrolase</keyword>
<dbReference type="GO" id="GO:0016787">
    <property type="term" value="F:hydrolase activity"/>
    <property type="evidence" value="ECO:0007669"/>
    <property type="project" value="UniProtKB-KW"/>
</dbReference>
<comment type="caution">
    <text evidence="3">The sequence shown here is derived from an EMBL/GenBank/DDBJ whole genome shotgun (WGS) entry which is preliminary data.</text>
</comment>
<evidence type="ECO:0000313" key="4">
    <source>
        <dbReference type="Proteomes" id="UP000033772"/>
    </source>
</evidence>
<protein>
    <recommendedName>
        <fullName evidence="2">AB hydrolase-1 domain-containing protein</fullName>
    </recommendedName>
</protein>
<keyword evidence="4" id="KW-1185">Reference proteome</keyword>
<feature type="domain" description="AB hydrolase-1" evidence="2">
    <location>
        <begin position="45"/>
        <end position="191"/>
    </location>
</feature>
<proteinExistence type="predicted"/>
<dbReference type="Gene3D" id="3.40.50.1820">
    <property type="entry name" value="alpha/beta hydrolase"/>
    <property type="match status" value="1"/>
</dbReference>
<dbReference type="InterPro" id="IPR029058">
    <property type="entry name" value="AB_hydrolase_fold"/>
</dbReference>
<dbReference type="EMBL" id="JZDQ02000037">
    <property type="protein sequence ID" value="OIJ24519.1"/>
    <property type="molecule type" value="Genomic_DNA"/>
</dbReference>
<dbReference type="PANTHER" id="PTHR43329">
    <property type="entry name" value="EPOXIDE HYDROLASE"/>
    <property type="match status" value="1"/>
</dbReference>
<dbReference type="InterPro" id="IPR000073">
    <property type="entry name" value="AB_hydrolase_1"/>
</dbReference>
<dbReference type="AlphaFoldDB" id="A0A1J4N0Q2"/>
<dbReference type="PRINTS" id="PR00412">
    <property type="entry name" value="EPOXHYDRLASE"/>
</dbReference>
<dbReference type="Pfam" id="PF00561">
    <property type="entry name" value="Abhydrolase_1"/>
    <property type="match status" value="1"/>
</dbReference>
<evidence type="ECO:0000256" key="1">
    <source>
        <dbReference type="ARBA" id="ARBA00022801"/>
    </source>
</evidence>